<dbReference type="SUPFAM" id="SSF51445">
    <property type="entry name" value="(Trans)glycosidases"/>
    <property type="match status" value="1"/>
</dbReference>
<evidence type="ECO:0000313" key="15">
    <source>
        <dbReference type="Proteomes" id="UP000285301"/>
    </source>
</evidence>
<gene>
    <name evidence="14" type="ORF">B4U79_17277</name>
</gene>
<keyword evidence="10" id="KW-0624">Polysaccharide degradation</keyword>
<evidence type="ECO:0000256" key="2">
    <source>
        <dbReference type="ARBA" id="ARBA00004236"/>
    </source>
</evidence>
<evidence type="ECO:0000256" key="3">
    <source>
        <dbReference type="ARBA" id="ARBA00012780"/>
    </source>
</evidence>
<dbReference type="InterPro" id="IPR050732">
    <property type="entry name" value="Beta-glucan_modifiers"/>
</dbReference>
<keyword evidence="15" id="KW-1185">Reference proteome</keyword>
<keyword evidence="5" id="KW-0378">Hydrolase</keyword>
<comment type="caution">
    <text evidence="14">The sequence shown here is derived from an EMBL/GenBank/DDBJ whole genome shotgun (WGS) entry which is preliminary data.</text>
</comment>
<protein>
    <recommendedName>
        <fullName evidence="3">glucan endo-1,3-beta-D-glucosidase</fullName>
        <ecNumber evidence="3">3.2.1.39</ecNumber>
    </recommendedName>
    <alternativeName>
        <fullName evidence="13">Endo-1,3-beta-glucanase btgC</fullName>
    </alternativeName>
    <alternativeName>
        <fullName evidence="12">Laminarinase btgC</fullName>
    </alternativeName>
</protein>
<evidence type="ECO:0000256" key="9">
    <source>
        <dbReference type="ARBA" id="ARBA00023316"/>
    </source>
</evidence>
<keyword evidence="9" id="KW-0961">Cell wall biogenesis/degradation</keyword>
<keyword evidence="7" id="KW-0325">Glycoprotein</keyword>
<evidence type="ECO:0000256" key="8">
    <source>
        <dbReference type="ARBA" id="ARBA00023277"/>
    </source>
</evidence>
<keyword evidence="6" id="KW-0472">Membrane</keyword>
<dbReference type="GO" id="GO:0071555">
    <property type="term" value="P:cell wall organization"/>
    <property type="evidence" value="ECO:0007669"/>
    <property type="project" value="UniProtKB-KW"/>
</dbReference>
<comment type="subcellular location">
    <subcellularLocation>
        <location evidence="2">Cell membrane</location>
    </subcellularLocation>
</comment>
<sequence>MFPSFNSYDIIDVKRQLQTINSRFKRVSVYSMGTHVSNRHNDWMEANSNCLVAKASAELNAEAGKKKITISQGVYQQPNAELQQIEIERAFQAAQQANETFPGTVESIIFTNNYFNEDSKGIEVLDMIQDNLDRARRLKLSIGIRTNVGHHILEQNSPSFGALSCITEICDIIMCNIYPRADLARLSFNHAVEDVIDFYWRLRNGFTNINPKIQVAIGETGWASEGIMRNGTPTSLSNLKNYWRRLGDWASDNRVFLYFFEAIDEPWRGRSFSAESHFGWWIREGDNFIEKTNRFPEGGGFLM</sequence>
<evidence type="ECO:0000256" key="10">
    <source>
        <dbReference type="ARBA" id="ARBA00023326"/>
    </source>
</evidence>
<evidence type="ECO:0000256" key="4">
    <source>
        <dbReference type="ARBA" id="ARBA00022475"/>
    </source>
</evidence>
<evidence type="ECO:0000256" key="7">
    <source>
        <dbReference type="ARBA" id="ARBA00023180"/>
    </source>
</evidence>
<proteinExistence type="predicted"/>
<evidence type="ECO:0000313" key="14">
    <source>
        <dbReference type="EMBL" id="RWS14641.1"/>
    </source>
</evidence>
<evidence type="ECO:0000256" key="13">
    <source>
        <dbReference type="ARBA" id="ARBA00043078"/>
    </source>
</evidence>
<evidence type="ECO:0000256" key="5">
    <source>
        <dbReference type="ARBA" id="ARBA00022801"/>
    </source>
</evidence>
<dbReference type="OrthoDB" id="7769663at2759"/>
<dbReference type="EMBL" id="NCKU01000656">
    <property type="protein sequence ID" value="RWS14641.1"/>
    <property type="molecule type" value="Genomic_DNA"/>
</dbReference>
<dbReference type="EC" id="3.2.1.39" evidence="3"/>
<dbReference type="GO" id="GO:0042973">
    <property type="term" value="F:glucan endo-1,3-beta-D-glucosidase activity"/>
    <property type="evidence" value="ECO:0007669"/>
    <property type="project" value="UniProtKB-EC"/>
</dbReference>
<dbReference type="Proteomes" id="UP000285301">
    <property type="component" value="Unassembled WGS sequence"/>
</dbReference>
<evidence type="ECO:0000256" key="1">
    <source>
        <dbReference type="ARBA" id="ARBA00000382"/>
    </source>
</evidence>
<dbReference type="AlphaFoldDB" id="A0A3S4RCZ8"/>
<organism evidence="14 15">
    <name type="scientific">Dinothrombium tinctorium</name>
    <dbReference type="NCBI Taxonomy" id="1965070"/>
    <lineage>
        <taxon>Eukaryota</taxon>
        <taxon>Metazoa</taxon>
        <taxon>Ecdysozoa</taxon>
        <taxon>Arthropoda</taxon>
        <taxon>Chelicerata</taxon>
        <taxon>Arachnida</taxon>
        <taxon>Acari</taxon>
        <taxon>Acariformes</taxon>
        <taxon>Trombidiformes</taxon>
        <taxon>Prostigmata</taxon>
        <taxon>Anystina</taxon>
        <taxon>Parasitengona</taxon>
        <taxon>Trombidioidea</taxon>
        <taxon>Trombidiidae</taxon>
        <taxon>Dinothrombium</taxon>
    </lineage>
</organism>
<comment type="catalytic activity">
    <reaction evidence="1">
        <text>Hydrolysis of (1-&gt;3)-beta-D-glucosidic linkages in (1-&gt;3)-beta-D-glucans.</text>
        <dbReference type="EC" id="3.2.1.39"/>
    </reaction>
</comment>
<evidence type="ECO:0000256" key="6">
    <source>
        <dbReference type="ARBA" id="ARBA00023136"/>
    </source>
</evidence>
<keyword evidence="8" id="KW-0119">Carbohydrate metabolism</keyword>
<accession>A0A3S4RCZ8</accession>
<dbReference type="GO" id="GO:0005886">
    <property type="term" value="C:plasma membrane"/>
    <property type="evidence" value="ECO:0007669"/>
    <property type="project" value="UniProtKB-SubCell"/>
</dbReference>
<evidence type="ECO:0000256" key="11">
    <source>
        <dbReference type="ARBA" id="ARBA00037649"/>
    </source>
</evidence>
<dbReference type="InterPro" id="IPR017853">
    <property type="entry name" value="GH"/>
</dbReference>
<dbReference type="Gene3D" id="3.20.20.80">
    <property type="entry name" value="Glycosidases"/>
    <property type="match status" value="1"/>
</dbReference>
<evidence type="ECO:0000256" key="12">
    <source>
        <dbReference type="ARBA" id="ARBA00042373"/>
    </source>
</evidence>
<dbReference type="PANTHER" id="PTHR16631:SF17">
    <property type="entry name" value="GLUCAN ENDO-1,3-BETA-GLUCOSIDASE BTGC"/>
    <property type="match status" value="1"/>
</dbReference>
<name>A0A3S4RCZ8_9ACAR</name>
<reference evidence="14 15" key="1">
    <citation type="journal article" date="2018" name="Gigascience">
        <title>Genomes of trombidid mites reveal novel predicted allergens and laterally-transferred genes associated with secondary metabolism.</title>
        <authorList>
            <person name="Dong X."/>
            <person name="Chaisiri K."/>
            <person name="Xia D."/>
            <person name="Armstrong S.D."/>
            <person name="Fang Y."/>
            <person name="Donnelly M.J."/>
            <person name="Kadowaki T."/>
            <person name="McGarry J.W."/>
            <person name="Darby A.C."/>
            <person name="Makepeace B.L."/>
        </authorList>
    </citation>
    <scope>NUCLEOTIDE SEQUENCE [LARGE SCALE GENOMIC DNA]</scope>
    <source>
        <strain evidence="14">UoL-WK</strain>
    </source>
</reference>
<dbReference type="GO" id="GO:0000272">
    <property type="term" value="P:polysaccharide catabolic process"/>
    <property type="evidence" value="ECO:0007669"/>
    <property type="project" value="UniProtKB-KW"/>
</dbReference>
<comment type="function">
    <text evidence="11">Glucanases play a role in cell expansion during growth, in cell-cell fusion during mating, and in spore release during sporulation. This enzyme may be involved in beta-glucan degradation. Active on laminarin and lichenan.</text>
</comment>
<dbReference type="PANTHER" id="PTHR16631">
    <property type="entry name" value="GLUCAN 1,3-BETA-GLUCOSIDASE"/>
    <property type="match status" value="1"/>
</dbReference>
<keyword evidence="4" id="KW-1003">Cell membrane</keyword>